<dbReference type="AlphaFoldDB" id="A0AAU8BZ13"/>
<organism evidence="1">
    <name type="scientific">Sulfitobacter sp. TCYB15</name>
    <dbReference type="NCBI Taxonomy" id="3229275"/>
    <lineage>
        <taxon>Bacteria</taxon>
        <taxon>Pseudomonadati</taxon>
        <taxon>Pseudomonadota</taxon>
        <taxon>Alphaproteobacteria</taxon>
        <taxon>Rhodobacterales</taxon>
        <taxon>Roseobacteraceae</taxon>
        <taxon>Sulfitobacter</taxon>
    </lineage>
</organism>
<dbReference type="EMBL" id="CP159193">
    <property type="protein sequence ID" value="XCF09139.1"/>
    <property type="molecule type" value="Genomic_DNA"/>
</dbReference>
<proteinExistence type="predicted"/>
<reference evidence="1" key="1">
    <citation type="journal article" date="2020" name="Int. J. Syst. Evol. Microbiol.">
        <title>Notification of changes in taxonomic opinion previously published outside the IJSEM.</title>
        <authorList>
            <person name="Oren A."/>
            <person name="Garrity G."/>
        </authorList>
    </citation>
    <scope>NUCLEOTIDE SEQUENCE</scope>
    <source>
        <strain evidence="1">TCYB15</strain>
    </source>
</reference>
<evidence type="ECO:0000313" key="1">
    <source>
        <dbReference type="EMBL" id="XCF09139.1"/>
    </source>
</evidence>
<dbReference type="KEGG" id="suly:ABM428_08460"/>
<dbReference type="RefSeq" id="WP_353627839.1">
    <property type="nucleotide sequence ID" value="NZ_CP159193.1"/>
</dbReference>
<sequence length="764" mass="85516">MKKTKHSLSLAELHERIENGIVPTSSVQSALAFLGLAKAVTGSAFYDAKVLASEEDFATWFPHSPNGDLVEAFGDAILYNRCRASVLRHAKLAGAWPEKDPYTLLNLLAKKQRLPGVNRKQFELFFPGLALRDLTRNQAIVADRPLRGNNRMVFRRSLSTIDRLRSDPRVLAANILCSEDIGPMPIYRDGDKVRIELPKALAIVIGQLPISYAIHARRAFELGVDFGILGVNGPRPGWSLGIAEAARYHAAVQRMVSSGTATLYLSALLSLLRTADSAFVHADVTTDRVRRPEIYVPKAKSQPTHARRKKIVLPAFVETEVASFAQNRSASPRRIKDLRWLLSELLKAGYEIDSQRSYGDTQTIFETTFPDFADLTLRSYQTVLRTFLAHTNRLSPWESLITRAQATDVNGIDLSGLLLIKRYAENVEPPVPPAKVDEDIARQFLTIAFKARETPKLLKGLASLDYLRTALPDFLPGPTIGDQRDWLQSKSGKPPEALENALRSDAQKAGYTKNGVRAMIVAVRSLYSLTPDKTKFAADYAAIPWRALTAEAMATHEQKLTHYRTELLRLADRLDQIKTVGWQNLQVAIVAAGIPRADNPIDTLMSVAANTGLEPWHLDREWAWIYERSLRPDLRRKWNRAVTNFDALYDTVGIAQTKLLPSDRLGPMPQIGARLKNAHFPLPRRFEAALEGGSKQLLEAGHFVWRCLRTFGVCSRGDDPAPGDLVADDYLDLIEKEQCFMRAQTARLHIECIRDWRDSRIGLL</sequence>
<gene>
    <name evidence="1" type="ORF">ABM428_08460</name>
</gene>
<protein>
    <submittedName>
        <fullName evidence="1">Uncharacterized protein</fullName>
    </submittedName>
</protein>
<accession>A0AAU8BZ13</accession>
<name>A0AAU8BZ13_9RHOB</name>
<reference evidence="1" key="2">
    <citation type="submission" date="2024-06" db="EMBL/GenBank/DDBJ databases">
        <authorList>
            <person name="Deng Y."/>
        </authorList>
    </citation>
    <scope>NUCLEOTIDE SEQUENCE</scope>
    <source>
        <strain evidence="1">TCYB15</strain>
    </source>
</reference>